<dbReference type="OrthoDB" id="5419821at2759"/>
<accession>A0A4S8MB62</accession>
<evidence type="ECO:0000313" key="3">
    <source>
        <dbReference type="EMBL" id="THU99208.1"/>
    </source>
</evidence>
<feature type="compositionally biased region" description="Polar residues" evidence="1">
    <location>
        <begin position="461"/>
        <end position="472"/>
    </location>
</feature>
<organism evidence="3 4">
    <name type="scientific">Dendrothele bispora (strain CBS 962.96)</name>
    <dbReference type="NCBI Taxonomy" id="1314807"/>
    <lineage>
        <taxon>Eukaryota</taxon>
        <taxon>Fungi</taxon>
        <taxon>Dikarya</taxon>
        <taxon>Basidiomycota</taxon>
        <taxon>Agaricomycotina</taxon>
        <taxon>Agaricomycetes</taxon>
        <taxon>Agaricomycetidae</taxon>
        <taxon>Agaricales</taxon>
        <taxon>Agaricales incertae sedis</taxon>
        <taxon>Dendrothele</taxon>
    </lineage>
</organism>
<gene>
    <name evidence="3" type="ORF">K435DRAFT_719927</name>
</gene>
<dbReference type="InterPro" id="IPR004919">
    <property type="entry name" value="GmrSD_N"/>
</dbReference>
<feature type="compositionally biased region" description="Basic and acidic residues" evidence="1">
    <location>
        <begin position="251"/>
        <end position="260"/>
    </location>
</feature>
<evidence type="ECO:0000313" key="4">
    <source>
        <dbReference type="Proteomes" id="UP000297245"/>
    </source>
</evidence>
<feature type="region of interest" description="Disordered" evidence="1">
    <location>
        <begin position="251"/>
        <end position="311"/>
    </location>
</feature>
<feature type="domain" description="GmrSD restriction endonucleases N-terminal" evidence="2">
    <location>
        <begin position="31"/>
        <end position="178"/>
    </location>
</feature>
<keyword evidence="4" id="KW-1185">Reference proteome</keyword>
<reference evidence="3 4" key="1">
    <citation type="journal article" date="2019" name="Nat. Ecol. Evol.">
        <title>Megaphylogeny resolves global patterns of mushroom evolution.</title>
        <authorList>
            <person name="Varga T."/>
            <person name="Krizsan K."/>
            <person name="Foldi C."/>
            <person name="Dima B."/>
            <person name="Sanchez-Garcia M."/>
            <person name="Sanchez-Ramirez S."/>
            <person name="Szollosi G.J."/>
            <person name="Szarkandi J.G."/>
            <person name="Papp V."/>
            <person name="Albert L."/>
            <person name="Andreopoulos W."/>
            <person name="Angelini C."/>
            <person name="Antonin V."/>
            <person name="Barry K.W."/>
            <person name="Bougher N.L."/>
            <person name="Buchanan P."/>
            <person name="Buyck B."/>
            <person name="Bense V."/>
            <person name="Catcheside P."/>
            <person name="Chovatia M."/>
            <person name="Cooper J."/>
            <person name="Damon W."/>
            <person name="Desjardin D."/>
            <person name="Finy P."/>
            <person name="Geml J."/>
            <person name="Haridas S."/>
            <person name="Hughes K."/>
            <person name="Justo A."/>
            <person name="Karasinski D."/>
            <person name="Kautmanova I."/>
            <person name="Kiss B."/>
            <person name="Kocsube S."/>
            <person name="Kotiranta H."/>
            <person name="LaButti K.M."/>
            <person name="Lechner B.E."/>
            <person name="Liimatainen K."/>
            <person name="Lipzen A."/>
            <person name="Lukacs Z."/>
            <person name="Mihaltcheva S."/>
            <person name="Morgado L.N."/>
            <person name="Niskanen T."/>
            <person name="Noordeloos M.E."/>
            <person name="Ohm R.A."/>
            <person name="Ortiz-Santana B."/>
            <person name="Ovrebo C."/>
            <person name="Racz N."/>
            <person name="Riley R."/>
            <person name="Savchenko A."/>
            <person name="Shiryaev A."/>
            <person name="Soop K."/>
            <person name="Spirin V."/>
            <person name="Szebenyi C."/>
            <person name="Tomsovsky M."/>
            <person name="Tulloss R.E."/>
            <person name="Uehling J."/>
            <person name="Grigoriev I.V."/>
            <person name="Vagvolgyi C."/>
            <person name="Papp T."/>
            <person name="Martin F.M."/>
            <person name="Miettinen O."/>
            <person name="Hibbett D.S."/>
            <person name="Nagy L.G."/>
        </authorList>
    </citation>
    <scope>NUCLEOTIDE SEQUENCE [LARGE SCALE GENOMIC DNA]</scope>
    <source>
        <strain evidence="3 4">CBS 962.96</strain>
    </source>
</reference>
<evidence type="ECO:0000259" key="2">
    <source>
        <dbReference type="Pfam" id="PF03235"/>
    </source>
</evidence>
<dbReference type="PANTHER" id="PTHR39639:SF1">
    <property type="entry name" value="DUF262 DOMAIN-CONTAINING PROTEIN"/>
    <property type="match status" value="1"/>
</dbReference>
<evidence type="ECO:0000256" key="1">
    <source>
        <dbReference type="SAM" id="MobiDB-lite"/>
    </source>
</evidence>
<dbReference type="PANTHER" id="PTHR39639">
    <property type="entry name" value="CHROMOSOME 16, WHOLE GENOME SHOTGUN SEQUENCE"/>
    <property type="match status" value="1"/>
</dbReference>
<feature type="compositionally biased region" description="Basic residues" evidence="1">
    <location>
        <begin position="267"/>
        <end position="280"/>
    </location>
</feature>
<feature type="compositionally biased region" description="Acidic residues" evidence="1">
    <location>
        <begin position="285"/>
        <end position="306"/>
    </location>
</feature>
<dbReference type="AlphaFoldDB" id="A0A4S8MB62"/>
<protein>
    <recommendedName>
        <fullName evidence="2">GmrSD restriction endonucleases N-terminal domain-containing protein</fullName>
    </recommendedName>
</protein>
<feature type="region of interest" description="Disordered" evidence="1">
    <location>
        <begin position="516"/>
        <end position="553"/>
    </location>
</feature>
<feature type="region of interest" description="Disordered" evidence="1">
    <location>
        <begin position="418"/>
        <end position="474"/>
    </location>
</feature>
<dbReference type="Proteomes" id="UP000297245">
    <property type="component" value="Unassembled WGS sequence"/>
</dbReference>
<proteinExistence type="predicted"/>
<name>A0A4S8MB62_DENBC</name>
<dbReference type="EMBL" id="ML179123">
    <property type="protein sequence ID" value="THU99208.1"/>
    <property type="molecule type" value="Genomic_DNA"/>
</dbReference>
<sequence>MEDQVDDYRLQKALRPPRATTYTAQALYEQIQNRDIDLEPEYQRDVVWTEAKQIGIIDSILRNFYIPPIILAVKPDNEGFETKTCIDGKQRLTSIYKFMNGLIPHRDPMTNEKFWYIKNSSVHQNTKKSSVRLLPEKYRRSFSNKQIVCVEYQDLTDANERDIFQRVQLGMALTPAEKLHVINTPRAYFIRSILESYVERHPLGNPEVLLWDRSRGSDFRCVAQAVFIMSKWGTNSLTGSGSLPQVERWLTEKGKDKDTSKLGASSRKTRGRGRPKKHRKYNVDASEDEEDEIDDESDGDYTDGDYTDAPHVPEMFSRRVKEVYNTLTEIATNDDLNGVFHLTQNPKVSPIEMICIPVLIYVHGVIAKRTALFSAQELANAIEEMRVDVRQVHKDIRMNDRVGKTMIEFIHDMRKPVSHSISPVSPRREYLPDNTSAHTPFMAGLKRKHPSPSTDRHAHTNPASPISFSTKPTLRRKIASLPSPRENMLSMPTPPWTILPRVDSPESEENHLLAERHPATVASDVHTIRSRHSLPNPQRLPSPDPSSSASSSFVVFQSRQLPGRPDSLAKSELDVEMESDLIGEPASSAPNLCSIGDRLYQIMGIKSHYNQR</sequence>
<dbReference type="Pfam" id="PF03235">
    <property type="entry name" value="GmrSD_N"/>
    <property type="match status" value="1"/>
</dbReference>